<dbReference type="Gene3D" id="3.40.50.620">
    <property type="entry name" value="HUPs"/>
    <property type="match status" value="1"/>
</dbReference>
<dbReference type="CDD" id="cd00293">
    <property type="entry name" value="USP-like"/>
    <property type="match status" value="1"/>
</dbReference>
<comment type="similarity">
    <text evidence="1">Belongs to the universal stress protein A family.</text>
</comment>
<gene>
    <name evidence="3" type="ORF">CR159_14900</name>
</gene>
<dbReference type="Proteomes" id="UP000234190">
    <property type="component" value="Unassembled WGS sequence"/>
</dbReference>
<proteinExistence type="inferred from homology"/>
<dbReference type="InterPro" id="IPR006015">
    <property type="entry name" value="Universal_stress_UspA"/>
</dbReference>
<comment type="caution">
    <text evidence="3">The sequence shown here is derived from an EMBL/GenBank/DDBJ whole genome shotgun (WGS) entry which is preliminary data.</text>
</comment>
<organism evidence="3 4">
    <name type="scientific">Pollutimonas subterranea</name>
    <dbReference type="NCBI Taxonomy" id="2045210"/>
    <lineage>
        <taxon>Bacteria</taxon>
        <taxon>Pseudomonadati</taxon>
        <taxon>Pseudomonadota</taxon>
        <taxon>Betaproteobacteria</taxon>
        <taxon>Burkholderiales</taxon>
        <taxon>Alcaligenaceae</taxon>
        <taxon>Pollutimonas</taxon>
    </lineage>
</organism>
<evidence type="ECO:0000256" key="1">
    <source>
        <dbReference type="ARBA" id="ARBA00008791"/>
    </source>
</evidence>
<protein>
    <submittedName>
        <fullName evidence="3">Universal stress protein</fullName>
    </submittedName>
</protein>
<dbReference type="OrthoDB" id="5512223at2"/>
<dbReference type="SUPFAM" id="SSF52402">
    <property type="entry name" value="Adenine nucleotide alpha hydrolases-like"/>
    <property type="match status" value="1"/>
</dbReference>
<keyword evidence="4" id="KW-1185">Reference proteome</keyword>
<feature type="domain" description="UspA" evidence="2">
    <location>
        <begin position="1"/>
        <end position="141"/>
    </location>
</feature>
<dbReference type="AlphaFoldDB" id="A0A2N4U209"/>
<dbReference type="InterPro" id="IPR006016">
    <property type="entry name" value="UspA"/>
</dbReference>
<evidence type="ECO:0000313" key="3">
    <source>
        <dbReference type="EMBL" id="PLC49048.1"/>
    </source>
</evidence>
<evidence type="ECO:0000313" key="4">
    <source>
        <dbReference type="Proteomes" id="UP000234190"/>
    </source>
</evidence>
<dbReference type="InterPro" id="IPR014729">
    <property type="entry name" value="Rossmann-like_a/b/a_fold"/>
</dbReference>
<dbReference type="PANTHER" id="PTHR46268">
    <property type="entry name" value="STRESS RESPONSE PROTEIN NHAX"/>
    <property type="match status" value="1"/>
</dbReference>
<dbReference type="PANTHER" id="PTHR46268:SF6">
    <property type="entry name" value="UNIVERSAL STRESS PROTEIN UP12"/>
    <property type="match status" value="1"/>
</dbReference>
<reference evidence="3 4" key="1">
    <citation type="submission" date="2017-10" db="EMBL/GenBank/DDBJ databases">
        <title>Two draft genome sequences of Pusillimonas sp. strains isolated from a nitrate- and radionuclide-contaminated groundwater in Russia.</title>
        <authorList>
            <person name="Grouzdev D.S."/>
            <person name="Tourova T.P."/>
            <person name="Goeva M.A."/>
            <person name="Babich T.L."/>
            <person name="Sokolova D.S."/>
            <person name="Abdullin R."/>
            <person name="Poltaraus A.B."/>
            <person name="Toshchakov S.V."/>
            <person name="Nazina T.N."/>
        </authorList>
    </citation>
    <scope>NUCLEOTIDE SEQUENCE [LARGE SCALE GENOMIC DNA]</scope>
    <source>
        <strain evidence="3 4">JR1/69-3-13</strain>
    </source>
</reference>
<dbReference type="PRINTS" id="PR01438">
    <property type="entry name" value="UNVRSLSTRESS"/>
</dbReference>
<dbReference type="RefSeq" id="WP_102074756.1">
    <property type="nucleotide sequence ID" value="NZ_PDNW01000013.1"/>
</dbReference>
<dbReference type="Pfam" id="PF00582">
    <property type="entry name" value="Usp"/>
    <property type="match status" value="1"/>
</dbReference>
<accession>A0A2N4U209</accession>
<name>A0A2N4U209_9BURK</name>
<sequence length="141" mass="14737">MRTILIPVDGSESSNRAVKSAIKAANEFGGATLHVLTVHPPIVSGNVKRFFSIEALNDYYQDEGRNALLSAKALLDEAGASYTEEIAVGPVAQTIADVAKKKECDLIIMGTRGLGAVTGFVLGSVATKVLGLVDIPVALVK</sequence>
<evidence type="ECO:0000259" key="2">
    <source>
        <dbReference type="Pfam" id="PF00582"/>
    </source>
</evidence>
<dbReference type="EMBL" id="PDNW01000013">
    <property type="protein sequence ID" value="PLC49048.1"/>
    <property type="molecule type" value="Genomic_DNA"/>
</dbReference>